<comment type="similarity">
    <text evidence="1">Belongs to the DeSI family.</text>
</comment>
<evidence type="ECO:0000313" key="8">
    <source>
        <dbReference type="Proteomes" id="UP000605846"/>
    </source>
</evidence>
<reference evidence="7" key="1">
    <citation type="submission" date="2020-01" db="EMBL/GenBank/DDBJ databases">
        <title>Genome Sequencing of Three Apophysomyces-Like Fungal Strains Confirms a Novel Fungal Genus in the Mucoromycota with divergent Burkholderia-like Endosymbiotic Bacteria.</title>
        <authorList>
            <person name="Stajich J.E."/>
            <person name="Macias A.M."/>
            <person name="Carter-House D."/>
            <person name="Lovett B."/>
            <person name="Kasson L.R."/>
            <person name="Berry K."/>
            <person name="Grigoriev I."/>
            <person name="Chang Y."/>
            <person name="Spatafora J."/>
            <person name="Kasson M.T."/>
        </authorList>
    </citation>
    <scope>NUCLEOTIDE SEQUENCE</scope>
    <source>
        <strain evidence="7">NRRL A-21654</strain>
    </source>
</reference>
<accession>A0A8H7ER43</accession>
<proteinExistence type="inferred from homology"/>
<gene>
    <name evidence="7" type="ORF">EC973_006459</name>
</gene>
<dbReference type="AlphaFoldDB" id="A0A8H7ER43"/>
<dbReference type="Gene3D" id="3.90.1720.30">
    <property type="entry name" value="PPPDE domains"/>
    <property type="match status" value="1"/>
</dbReference>
<evidence type="ECO:0000259" key="5">
    <source>
        <dbReference type="PROSITE" id="PS51396"/>
    </source>
</evidence>
<dbReference type="PROSITE" id="PS51858">
    <property type="entry name" value="PPPDE"/>
    <property type="match status" value="1"/>
</dbReference>
<dbReference type="Gene3D" id="3.40.30.10">
    <property type="entry name" value="Glutaredoxin"/>
    <property type="match status" value="1"/>
</dbReference>
<dbReference type="InterPro" id="IPR008580">
    <property type="entry name" value="PPPDE_dom"/>
</dbReference>
<keyword evidence="3" id="KW-0378">Hydrolase</keyword>
<dbReference type="PANTHER" id="PTHR12378:SF7">
    <property type="entry name" value="DESUMOYLATING ISOPEPTIDASE 1"/>
    <property type="match status" value="1"/>
</dbReference>
<evidence type="ECO:0000256" key="2">
    <source>
        <dbReference type="ARBA" id="ARBA00022670"/>
    </source>
</evidence>
<dbReference type="InterPro" id="IPR036249">
    <property type="entry name" value="Thioredoxin-like_sf"/>
</dbReference>
<dbReference type="GO" id="GO:0070646">
    <property type="term" value="P:protein modification by small protein removal"/>
    <property type="evidence" value="ECO:0007669"/>
    <property type="project" value="TreeGrafter"/>
</dbReference>
<dbReference type="Proteomes" id="UP000605846">
    <property type="component" value="Unassembled WGS sequence"/>
</dbReference>
<feature type="domain" description="PPPDE" evidence="6">
    <location>
        <begin position="4"/>
        <end position="144"/>
    </location>
</feature>
<dbReference type="SMART" id="SM01179">
    <property type="entry name" value="DUF862"/>
    <property type="match status" value="1"/>
</dbReference>
<dbReference type="Gene3D" id="1.25.10.10">
    <property type="entry name" value="Leucine-rich Repeat Variant"/>
    <property type="match status" value="1"/>
</dbReference>
<dbReference type="CDD" id="cd02947">
    <property type="entry name" value="TRX_family"/>
    <property type="match status" value="1"/>
</dbReference>
<dbReference type="PROSITE" id="PS00194">
    <property type="entry name" value="THIOREDOXIN_1"/>
    <property type="match status" value="1"/>
</dbReference>
<dbReference type="PROSITE" id="PS51352">
    <property type="entry name" value="THIOREDOXIN_2"/>
    <property type="match status" value="1"/>
</dbReference>
<dbReference type="PANTHER" id="PTHR12378">
    <property type="entry name" value="DESUMOYLATING ISOPEPTIDASE"/>
    <property type="match status" value="1"/>
</dbReference>
<evidence type="ECO:0000259" key="6">
    <source>
        <dbReference type="PROSITE" id="PS51858"/>
    </source>
</evidence>
<dbReference type="InterPro" id="IPR042266">
    <property type="entry name" value="PPPDE_sf"/>
</dbReference>
<evidence type="ECO:0000313" key="7">
    <source>
        <dbReference type="EMBL" id="KAF7728285.1"/>
    </source>
</evidence>
<keyword evidence="8" id="KW-1185">Reference proteome</keyword>
<dbReference type="InterPro" id="IPR013766">
    <property type="entry name" value="Thioredoxin_domain"/>
</dbReference>
<comment type="caution">
    <text evidence="7">The sequence shown here is derived from an EMBL/GenBank/DDBJ whole genome shotgun (WGS) entry which is preliminary data.</text>
</comment>
<dbReference type="GO" id="GO:0006508">
    <property type="term" value="P:proteolysis"/>
    <property type="evidence" value="ECO:0007669"/>
    <property type="project" value="UniProtKB-KW"/>
</dbReference>
<evidence type="ECO:0000259" key="4">
    <source>
        <dbReference type="PROSITE" id="PS51352"/>
    </source>
</evidence>
<evidence type="ECO:0000256" key="1">
    <source>
        <dbReference type="ARBA" id="ARBA00008140"/>
    </source>
</evidence>
<protein>
    <recommendedName>
        <fullName evidence="9">Thioredoxin</fullName>
    </recommendedName>
</protein>
<dbReference type="Pfam" id="PF00085">
    <property type="entry name" value="Thioredoxin"/>
    <property type="match status" value="1"/>
</dbReference>
<dbReference type="SUPFAM" id="SSF52833">
    <property type="entry name" value="Thioredoxin-like"/>
    <property type="match status" value="1"/>
</dbReference>
<dbReference type="PROSITE" id="PS51396">
    <property type="entry name" value="PUL"/>
    <property type="match status" value="1"/>
</dbReference>
<dbReference type="OrthoDB" id="21221at2759"/>
<dbReference type="Pfam" id="PF08324">
    <property type="entry name" value="PUL"/>
    <property type="match status" value="1"/>
</dbReference>
<dbReference type="InterPro" id="IPR013535">
    <property type="entry name" value="PUL_dom"/>
</dbReference>
<keyword evidence="2" id="KW-0645">Protease</keyword>
<feature type="domain" description="PUL" evidence="5">
    <location>
        <begin position="311"/>
        <end position="583"/>
    </location>
</feature>
<sequence>MSGESVQLYVYDLSQGMAKQMSLGLTGKQIDGIWHTSVVVYGQEFYYGQGIMTAVPGSTQHGHPLEKIDMGLTFLPQEIVIDYVNSQRDIYTVEKYHLLDFNCNTFSNDLCQFLTGRSVPAHITDLPKEFIATPFGQSLLPMIEGMFGESRHRPPMPVTAPPASAESISILQEVSSRASAALETIQPVQTATNLNTLEKWIATYPTIVFFTSATCPPCRMIKPEFERLLQEKNQPNRIKVLGVIVDISVAMDAAAKYQIRATPTFMLFFKGQKFSEFRGANYAELKSSIDLLLFTAYPPHPHRKIILRAVHDAPNQPILYTNPGKLDIIIAKLESFLEIPLDERQKTILTSAQASITSSSEEQLDAKAWRELVDLLLGILQPHQQFPLFDVFRSVILIKHIAEYYTKDCSQLVKIFQSVTSDSHKATWLMTLRLACNLFTHPLLVSTHFTSHLPSAHRDCLTHLLITSLLAEDNQVRQTAASLAYDCSTVIATERLNKEQNEGTGMADQEDDDWHVELVSAMMDALAKEQEPEIAPSESSIPSLLSALDIQSTLESKKPLFTANTKVLSLIRDMNQLVQQSLE</sequence>
<name>A0A8H7ER43_9FUNG</name>
<dbReference type="InterPro" id="IPR017937">
    <property type="entry name" value="Thioredoxin_CS"/>
</dbReference>
<evidence type="ECO:0000256" key="3">
    <source>
        <dbReference type="ARBA" id="ARBA00022801"/>
    </source>
</evidence>
<evidence type="ECO:0008006" key="9">
    <source>
        <dbReference type="Google" id="ProtNLM"/>
    </source>
</evidence>
<dbReference type="Pfam" id="PF05903">
    <property type="entry name" value="Peptidase_C97"/>
    <property type="match status" value="1"/>
</dbReference>
<dbReference type="InterPro" id="IPR011989">
    <property type="entry name" value="ARM-like"/>
</dbReference>
<dbReference type="EMBL" id="JABAYA010000040">
    <property type="protein sequence ID" value="KAF7728285.1"/>
    <property type="molecule type" value="Genomic_DNA"/>
</dbReference>
<organism evidence="7 8">
    <name type="scientific">Apophysomyces ossiformis</name>
    <dbReference type="NCBI Taxonomy" id="679940"/>
    <lineage>
        <taxon>Eukaryota</taxon>
        <taxon>Fungi</taxon>
        <taxon>Fungi incertae sedis</taxon>
        <taxon>Mucoromycota</taxon>
        <taxon>Mucoromycotina</taxon>
        <taxon>Mucoromycetes</taxon>
        <taxon>Mucorales</taxon>
        <taxon>Mucorineae</taxon>
        <taxon>Mucoraceae</taxon>
        <taxon>Apophysomyces</taxon>
    </lineage>
</organism>
<dbReference type="GO" id="GO:0008233">
    <property type="term" value="F:peptidase activity"/>
    <property type="evidence" value="ECO:0007669"/>
    <property type="project" value="UniProtKB-KW"/>
</dbReference>
<feature type="domain" description="Thioredoxin" evidence="4">
    <location>
        <begin position="154"/>
        <end position="294"/>
    </location>
</feature>